<dbReference type="InterPro" id="IPR036010">
    <property type="entry name" value="2Fe-2S_ferredoxin-like_sf"/>
</dbReference>
<evidence type="ECO:0000256" key="1">
    <source>
        <dbReference type="ARBA" id="ARBA00022630"/>
    </source>
</evidence>
<dbReference type="PROSITE" id="PS51085">
    <property type="entry name" value="2FE2S_FER_2"/>
    <property type="match status" value="1"/>
</dbReference>
<dbReference type="CDD" id="cd00207">
    <property type="entry name" value="fer2"/>
    <property type="match status" value="1"/>
</dbReference>
<name>A0ABU9YUA8_9RHOO</name>
<dbReference type="SUPFAM" id="SSF54292">
    <property type="entry name" value="2Fe-2S ferredoxin-like"/>
    <property type="match status" value="1"/>
</dbReference>
<dbReference type="Gene3D" id="2.40.30.10">
    <property type="entry name" value="Translation factors"/>
    <property type="match status" value="1"/>
</dbReference>
<gene>
    <name evidence="9" type="ORF">ABDB84_02225</name>
</gene>
<sequence>MSPEMITVKIRSIRIEAEDIRSFELVSTDGSSLPAWSPGAHVMVGVAGLQRAYSLCNHLRERNGYRIAVKLEPQSRGGSRAMHALRVGDTLQISAPRTLFELDASAQRHVLLAGGIGITPLYAMFNALRGMAACELHYFVRSAAQAAFVDQLGVEARLYSGFEPAQTAEALAEIIRPHADDSRTTFYTCGPAPFMAAVEAALSAAGVPAEQLRSERFAAAPAAPGSGDGRFHIVFARSGVEADVPSGVPIIQVARECGVDIPTSCEQGVCGACLSDVIEGQPEHLDAYLSDEERAGGKIMLPCVSRCQGPRLVLDR</sequence>
<dbReference type="InterPro" id="IPR017938">
    <property type="entry name" value="Riboflavin_synthase-like_b-brl"/>
</dbReference>
<dbReference type="RefSeq" id="WP_345918044.1">
    <property type="nucleotide sequence ID" value="NZ_JBDIVE010000001.1"/>
</dbReference>
<comment type="caution">
    <text evidence="9">The sequence shown here is derived from an EMBL/GenBank/DDBJ whole genome shotgun (WGS) entry which is preliminary data.</text>
</comment>
<dbReference type="InterPro" id="IPR006058">
    <property type="entry name" value="2Fe2S_fd_BS"/>
</dbReference>
<keyword evidence="1" id="KW-0285">Flavoprotein</keyword>
<protein>
    <submittedName>
        <fullName evidence="9">PDR/VanB family oxidoreductase</fullName>
        <ecNumber evidence="9">1.-.-.-</ecNumber>
    </submittedName>
</protein>
<keyword evidence="3" id="KW-0479">Metal-binding</keyword>
<dbReference type="Proteomes" id="UP001410394">
    <property type="component" value="Unassembled WGS sequence"/>
</dbReference>
<dbReference type="InterPro" id="IPR001041">
    <property type="entry name" value="2Fe-2S_ferredoxin-type"/>
</dbReference>
<evidence type="ECO:0000259" key="8">
    <source>
        <dbReference type="PROSITE" id="PS51384"/>
    </source>
</evidence>
<dbReference type="EMBL" id="JBDIVE010000001">
    <property type="protein sequence ID" value="MEN3067276.1"/>
    <property type="molecule type" value="Genomic_DNA"/>
</dbReference>
<evidence type="ECO:0000256" key="6">
    <source>
        <dbReference type="ARBA" id="ARBA00023014"/>
    </source>
</evidence>
<dbReference type="PRINTS" id="PR00409">
    <property type="entry name" value="PHDIOXRDTASE"/>
</dbReference>
<dbReference type="PROSITE" id="PS00197">
    <property type="entry name" value="2FE2S_FER_1"/>
    <property type="match status" value="1"/>
</dbReference>
<feature type="domain" description="FAD-binding FR-type" evidence="8">
    <location>
        <begin position="3"/>
        <end position="103"/>
    </location>
</feature>
<keyword evidence="2" id="KW-0001">2Fe-2S</keyword>
<dbReference type="PROSITE" id="PS51384">
    <property type="entry name" value="FAD_FR"/>
    <property type="match status" value="1"/>
</dbReference>
<dbReference type="SUPFAM" id="SSF52343">
    <property type="entry name" value="Ferredoxin reductase-like, C-terminal NADP-linked domain"/>
    <property type="match status" value="1"/>
</dbReference>
<reference evidence="9 10" key="1">
    <citation type="journal article" date="2018" name="Int. J. Syst. Evol. Microbiol.">
        <title>Uliginosibacterium sediminicola sp. nov., isolated from freshwater sediment.</title>
        <authorList>
            <person name="Hwang W.M."/>
            <person name="Kim S.M."/>
            <person name="Kang K."/>
            <person name="Ahn T.Y."/>
        </authorList>
    </citation>
    <scope>NUCLEOTIDE SEQUENCE [LARGE SCALE GENOMIC DNA]</scope>
    <source>
        <strain evidence="9 10">M1-21</strain>
    </source>
</reference>
<proteinExistence type="predicted"/>
<dbReference type="EC" id="1.-.-.-" evidence="9"/>
<dbReference type="GO" id="GO:0016491">
    <property type="term" value="F:oxidoreductase activity"/>
    <property type="evidence" value="ECO:0007669"/>
    <property type="project" value="UniProtKB-KW"/>
</dbReference>
<accession>A0ABU9YUA8</accession>
<evidence type="ECO:0000256" key="3">
    <source>
        <dbReference type="ARBA" id="ARBA00022723"/>
    </source>
</evidence>
<keyword evidence="6" id="KW-0411">Iron-sulfur</keyword>
<dbReference type="InterPro" id="IPR012675">
    <property type="entry name" value="Beta-grasp_dom_sf"/>
</dbReference>
<keyword evidence="5" id="KW-0408">Iron</keyword>
<dbReference type="InterPro" id="IPR017927">
    <property type="entry name" value="FAD-bd_FR_type"/>
</dbReference>
<keyword evidence="10" id="KW-1185">Reference proteome</keyword>
<feature type="domain" description="2Fe-2S ferredoxin-type" evidence="7">
    <location>
        <begin position="231"/>
        <end position="316"/>
    </location>
</feature>
<dbReference type="SUPFAM" id="SSF63380">
    <property type="entry name" value="Riboflavin synthase domain-like"/>
    <property type="match status" value="1"/>
</dbReference>
<dbReference type="InterPro" id="IPR039261">
    <property type="entry name" value="FNR_nucleotide-bd"/>
</dbReference>
<evidence type="ECO:0000256" key="4">
    <source>
        <dbReference type="ARBA" id="ARBA00023002"/>
    </source>
</evidence>
<dbReference type="CDD" id="cd06185">
    <property type="entry name" value="PDR_like"/>
    <property type="match status" value="1"/>
</dbReference>
<dbReference type="Gene3D" id="3.40.50.80">
    <property type="entry name" value="Nucleotide-binding domain of ferredoxin-NADP reductase (FNR) module"/>
    <property type="match status" value="1"/>
</dbReference>
<evidence type="ECO:0000256" key="2">
    <source>
        <dbReference type="ARBA" id="ARBA00022714"/>
    </source>
</evidence>
<evidence type="ECO:0000313" key="9">
    <source>
        <dbReference type="EMBL" id="MEN3067276.1"/>
    </source>
</evidence>
<dbReference type="Pfam" id="PF00111">
    <property type="entry name" value="Fer2"/>
    <property type="match status" value="1"/>
</dbReference>
<organism evidence="9 10">
    <name type="scientific">Uliginosibacterium sediminicola</name>
    <dbReference type="NCBI Taxonomy" id="2024550"/>
    <lineage>
        <taxon>Bacteria</taxon>
        <taxon>Pseudomonadati</taxon>
        <taxon>Pseudomonadota</taxon>
        <taxon>Betaproteobacteria</taxon>
        <taxon>Rhodocyclales</taxon>
        <taxon>Zoogloeaceae</taxon>
        <taxon>Uliginosibacterium</taxon>
    </lineage>
</organism>
<dbReference type="InterPro" id="IPR050415">
    <property type="entry name" value="MRET"/>
</dbReference>
<dbReference type="Gene3D" id="3.10.20.30">
    <property type="match status" value="1"/>
</dbReference>
<evidence type="ECO:0000256" key="5">
    <source>
        <dbReference type="ARBA" id="ARBA00023004"/>
    </source>
</evidence>
<keyword evidence="4 9" id="KW-0560">Oxidoreductase</keyword>
<dbReference type="PANTHER" id="PTHR47354:SF1">
    <property type="entry name" value="CARNITINE MONOOXYGENASE REDUCTASE SUBUNIT"/>
    <property type="match status" value="1"/>
</dbReference>
<evidence type="ECO:0000259" key="7">
    <source>
        <dbReference type="PROSITE" id="PS51085"/>
    </source>
</evidence>
<dbReference type="PANTHER" id="PTHR47354">
    <property type="entry name" value="NADH OXIDOREDUCTASE HCR"/>
    <property type="match status" value="1"/>
</dbReference>
<evidence type="ECO:0000313" key="10">
    <source>
        <dbReference type="Proteomes" id="UP001410394"/>
    </source>
</evidence>